<proteinExistence type="inferred from homology"/>
<dbReference type="GO" id="GO:0006412">
    <property type="term" value="P:translation"/>
    <property type="evidence" value="ECO:0007669"/>
    <property type="project" value="UniProtKB-UniRule"/>
</dbReference>
<dbReference type="PATRIC" id="fig|479893.3.peg.223"/>
<dbReference type="OrthoDB" id="9799244at2"/>
<dbReference type="GO" id="GO:1990904">
    <property type="term" value="C:ribonucleoprotein complex"/>
    <property type="evidence" value="ECO:0007669"/>
    <property type="project" value="UniProtKB-KW"/>
</dbReference>
<dbReference type="InterPro" id="IPR018278">
    <property type="entry name" value="Ribosomal_bS21_CS"/>
</dbReference>
<comment type="similarity">
    <text evidence="1 5 6">Belongs to the bacterial ribosomal protein bS21 family.</text>
</comment>
<evidence type="ECO:0000256" key="1">
    <source>
        <dbReference type="ARBA" id="ARBA00006640"/>
    </source>
</evidence>
<dbReference type="Gene3D" id="1.20.5.1150">
    <property type="entry name" value="Ribosomal protein S8"/>
    <property type="match status" value="1"/>
</dbReference>
<evidence type="ECO:0000256" key="6">
    <source>
        <dbReference type="RuleBase" id="RU000667"/>
    </source>
</evidence>
<accession>A0A0M1N071</accession>
<evidence type="ECO:0000313" key="7">
    <source>
        <dbReference type="EMBL" id="KOR75563.1"/>
    </source>
</evidence>
<dbReference type="HAMAP" id="MF_00358">
    <property type="entry name" value="Ribosomal_bS21"/>
    <property type="match status" value="1"/>
</dbReference>
<organism evidence="7 8">
    <name type="scientific">Candidatus Phytoplasma pruni</name>
    <dbReference type="NCBI Taxonomy" id="479893"/>
    <lineage>
        <taxon>Bacteria</taxon>
        <taxon>Bacillati</taxon>
        <taxon>Mycoplasmatota</taxon>
        <taxon>Mollicutes</taxon>
        <taxon>Acholeplasmatales</taxon>
        <taxon>Acholeplasmataceae</taxon>
        <taxon>Candidatus Phytoplasma</taxon>
        <taxon>16SrIII (X-disease group)</taxon>
    </lineage>
</organism>
<evidence type="ECO:0000256" key="5">
    <source>
        <dbReference type="HAMAP-Rule" id="MF_00358"/>
    </source>
</evidence>
<evidence type="ECO:0000256" key="4">
    <source>
        <dbReference type="ARBA" id="ARBA00035135"/>
    </source>
</evidence>
<dbReference type="EMBL" id="LHCF01000004">
    <property type="protein sequence ID" value="KOR75563.1"/>
    <property type="molecule type" value="Genomic_DNA"/>
</dbReference>
<dbReference type="PROSITE" id="PS01181">
    <property type="entry name" value="RIBOSOMAL_S21"/>
    <property type="match status" value="1"/>
</dbReference>
<dbReference type="Pfam" id="PF01165">
    <property type="entry name" value="Ribosomal_S21"/>
    <property type="match status" value="1"/>
</dbReference>
<dbReference type="NCBIfam" id="TIGR00030">
    <property type="entry name" value="S21p"/>
    <property type="match status" value="1"/>
</dbReference>
<dbReference type="RefSeq" id="WP_053521391.1">
    <property type="nucleotide sequence ID" value="NZ_LHCF01000004.1"/>
</dbReference>
<keyword evidence="3 5" id="KW-0687">Ribonucleoprotein</keyword>
<dbReference type="STRING" id="479893.CPX_001438"/>
<evidence type="ECO:0000256" key="2">
    <source>
        <dbReference type="ARBA" id="ARBA00022980"/>
    </source>
</evidence>
<comment type="caution">
    <text evidence="7">The sequence shown here is derived from an EMBL/GenBank/DDBJ whole genome shotgun (WGS) entry which is preliminary data.</text>
</comment>
<reference evidence="8" key="1">
    <citation type="submission" date="2015-05" db="EMBL/GenBank/DDBJ databases">
        <title>Draft genome sequence of 'Candidatus Phytoplasma Pruni' strain CX, a plant pathogenic bacterium.</title>
        <authorList>
            <person name="Lee I.-M."/>
            <person name="Bottner-Parker K.D."/>
            <person name="Shao J."/>
            <person name="Gundersen-Rindal D.E."/>
            <person name="Zhao Y."/>
            <person name="Davis R.E."/>
        </authorList>
    </citation>
    <scope>NUCLEOTIDE SEQUENCE [LARGE SCALE GENOMIC DNA]</scope>
    <source>
        <strain evidence="8">CX</strain>
    </source>
</reference>
<dbReference type="PRINTS" id="PR00976">
    <property type="entry name" value="RIBOSOMALS21"/>
</dbReference>
<dbReference type="Proteomes" id="UP000037386">
    <property type="component" value="Unassembled WGS sequence"/>
</dbReference>
<sequence length="63" mass="7558">MPKTIVLEKENIDDALRRFKRDVSKSGNLVQARKKEYYVKPSVERKNRKKILKNKNIKLFLIK</sequence>
<evidence type="ECO:0000313" key="8">
    <source>
        <dbReference type="Proteomes" id="UP000037386"/>
    </source>
</evidence>
<dbReference type="AlphaFoldDB" id="A0A0M1N071"/>
<dbReference type="GO" id="GO:0003735">
    <property type="term" value="F:structural constituent of ribosome"/>
    <property type="evidence" value="ECO:0007669"/>
    <property type="project" value="InterPro"/>
</dbReference>
<dbReference type="InterPro" id="IPR038380">
    <property type="entry name" value="Ribosomal_bS21_sf"/>
</dbReference>
<keyword evidence="2 5" id="KW-0689">Ribosomal protein</keyword>
<protein>
    <recommendedName>
        <fullName evidence="4 5">Small ribosomal subunit protein bS21</fullName>
    </recommendedName>
</protein>
<name>A0A0M1N071_9MOLU</name>
<gene>
    <name evidence="5 7" type="primary">rpsU</name>
    <name evidence="7" type="ORF">CPX_001438</name>
</gene>
<dbReference type="GO" id="GO:0005840">
    <property type="term" value="C:ribosome"/>
    <property type="evidence" value="ECO:0007669"/>
    <property type="project" value="UniProtKB-KW"/>
</dbReference>
<dbReference type="InterPro" id="IPR001911">
    <property type="entry name" value="Ribosomal_bS21"/>
</dbReference>
<evidence type="ECO:0000256" key="3">
    <source>
        <dbReference type="ARBA" id="ARBA00023274"/>
    </source>
</evidence>